<protein>
    <submittedName>
        <fullName evidence="3">Uncharacterized protein</fullName>
    </submittedName>
</protein>
<organism evidence="3 4">
    <name type="scientific">Durusdinium trenchii</name>
    <dbReference type="NCBI Taxonomy" id="1381693"/>
    <lineage>
        <taxon>Eukaryota</taxon>
        <taxon>Sar</taxon>
        <taxon>Alveolata</taxon>
        <taxon>Dinophyceae</taxon>
        <taxon>Suessiales</taxon>
        <taxon>Symbiodiniaceae</taxon>
        <taxon>Durusdinium</taxon>
    </lineage>
</organism>
<comment type="caution">
    <text evidence="3">The sequence shown here is derived from an EMBL/GenBank/DDBJ whole genome shotgun (WGS) entry which is preliminary data.</text>
</comment>
<feature type="compositionally biased region" description="Acidic residues" evidence="1">
    <location>
        <begin position="642"/>
        <end position="651"/>
    </location>
</feature>
<dbReference type="Proteomes" id="UP001642484">
    <property type="component" value="Unassembled WGS sequence"/>
</dbReference>
<evidence type="ECO:0000313" key="2">
    <source>
        <dbReference type="EMBL" id="CAK9104357.1"/>
    </source>
</evidence>
<keyword evidence="4" id="KW-1185">Reference proteome</keyword>
<accession>A0ABP0RVR1</accession>
<feature type="compositionally biased region" description="Basic and acidic residues" evidence="1">
    <location>
        <begin position="601"/>
        <end position="612"/>
    </location>
</feature>
<dbReference type="EMBL" id="CAXAMN010026607">
    <property type="protein sequence ID" value="CAK9104409.1"/>
    <property type="molecule type" value="Genomic_DNA"/>
</dbReference>
<gene>
    <name evidence="2" type="ORF">CCMP2556_LOCUS48930</name>
    <name evidence="3" type="ORF">CCMP2556_LOCUS48959</name>
</gene>
<feature type="region of interest" description="Disordered" evidence="1">
    <location>
        <begin position="600"/>
        <end position="678"/>
    </location>
</feature>
<sequence length="678" mass="74793">MAKSAKQEVGESYVGDCLKIYDKLLCDDLVNQQLDVLESKWQLQSCLNSILKLKTIVGKTDSLQERQWVISWLVDAVSANALSNDAVRKPYLLGSETSASAVDLIKFRRVASDFFLDVEFPRQGFELEDLKLIKANMATTQSYRAKVSGMTSEEDVKTVDAKWQAQLQVSSLKVLKLIEDMLFGACLNPAFIAVLRKNSSKPEPLELIEVETFKVRFQDCCQARDAEKAKDKVLAKEPDVEMDEATKIERGVAPPTPGKYQKGTPEYWTATAAQLCDIYVLLHAEPQTEAAMVKAIAESSLAPTSIRGKPGRSCVLIHLDTQLIGEASKRPAYKLPPIPDGLMSKLLTAALKARGAQPVKGSTHFDAPIEGDVVLLNDGGRNDADACLSHFKTGKTRRPVNAHIDHWDLSLVISQETLKLKRKKNRGALNQVQKMHWLSKDPLTSMIPEKKHETFSGTNRGNALAFVSLPTQRQLWHATVEEKKEIFKDKVFGTSGADDDDDDGDAQDGGEAVRKDTDCEPVFFHCLLKALYDTLLGSWSVAGILDLSPGQGELAKSAIEKRLSYVGICLSEAHAVKLKQELIRHIKQAMATEGSGLYETATKKKADSRAQGEDEEDDDEPLKKKQKKPTGKGKAKAKPEDGNDNEDDDAEDKPKKRKKAKTAAKKSLIESSEADSES</sequence>
<feature type="compositionally biased region" description="Basic residues" evidence="1">
    <location>
        <begin position="655"/>
        <end position="664"/>
    </location>
</feature>
<feature type="region of interest" description="Disordered" evidence="1">
    <location>
        <begin position="492"/>
        <end position="513"/>
    </location>
</feature>
<name>A0ABP0RVR1_9DINO</name>
<feature type="compositionally biased region" description="Basic residues" evidence="1">
    <location>
        <begin position="624"/>
        <end position="636"/>
    </location>
</feature>
<feature type="compositionally biased region" description="Acidic residues" evidence="1">
    <location>
        <begin position="497"/>
        <end position="508"/>
    </location>
</feature>
<reference evidence="3 4" key="1">
    <citation type="submission" date="2024-02" db="EMBL/GenBank/DDBJ databases">
        <authorList>
            <person name="Chen Y."/>
            <person name="Shah S."/>
            <person name="Dougan E. K."/>
            <person name="Thang M."/>
            <person name="Chan C."/>
        </authorList>
    </citation>
    <scope>NUCLEOTIDE SEQUENCE [LARGE SCALE GENOMIC DNA]</scope>
</reference>
<evidence type="ECO:0000313" key="3">
    <source>
        <dbReference type="EMBL" id="CAK9104409.1"/>
    </source>
</evidence>
<evidence type="ECO:0000256" key="1">
    <source>
        <dbReference type="SAM" id="MobiDB-lite"/>
    </source>
</evidence>
<proteinExistence type="predicted"/>
<dbReference type="EMBL" id="CAXAMN010026605">
    <property type="protein sequence ID" value="CAK9104357.1"/>
    <property type="molecule type" value="Genomic_DNA"/>
</dbReference>
<evidence type="ECO:0000313" key="4">
    <source>
        <dbReference type="Proteomes" id="UP001642484"/>
    </source>
</evidence>